<dbReference type="PANTHER" id="PTHR36766:SF55">
    <property type="entry name" value="OS11G0492900 PROTEIN"/>
    <property type="match status" value="1"/>
</dbReference>
<dbReference type="InterPro" id="IPR042197">
    <property type="entry name" value="Apaf_helical"/>
</dbReference>
<comment type="caution">
    <text evidence="8">The sequence shown here is derived from an EMBL/GenBank/DDBJ whole genome shotgun (WGS) entry which is preliminary data.</text>
</comment>
<dbReference type="Gene3D" id="1.10.10.10">
    <property type="entry name" value="Winged helix-like DNA-binding domain superfamily/Winged helix DNA-binding domain"/>
    <property type="match status" value="1"/>
</dbReference>
<evidence type="ECO:0008006" key="10">
    <source>
        <dbReference type="Google" id="ProtNLM"/>
    </source>
</evidence>
<protein>
    <recommendedName>
        <fullName evidence="10">NB-ARC domain-containing protein</fullName>
    </recommendedName>
</protein>
<evidence type="ECO:0000259" key="6">
    <source>
        <dbReference type="Pfam" id="PF23559"/>
    </source>
</evidence>
<feature type="compositionally biased region" description="Polar residues" evidence="4">
    <location>
        <begin position="1121"/>
        <end position="1149"/>
    </location>
</feature>
<dbReference type="Pfam" id="PF25019">
    <property type="entry name" value="LRR_R13L1-DRL21"/>
    <property type="match status" value="1"/>
</dbReference>
<feature type="domain" description="Myb/SANT-like" evidence="5">
    <location>
        <begin position="982"/>
        <end position="1069"/>
    </location>
</feature>
<evidence type="ECO:0000313" key="8">
    <source>
        <dbReference type="EMBL" id="CAD6340540.1"/>
    </source>
</evidence>
<feature type="region of interest" description="Disordered" evidence="4">
    <location>
        <begin position="1108"/>
        <end position="1173"/>
    </location>
</feature>
<reference evidence="8" key="1">
    <citation type="submission" date="2020-10" db="EMBL/GenBank/DDBJ databases">
        <authorList>
            <person name="Han B."/>
            <person name="Lu T."/>
            <person name="Zhao Q."/>
            <person name="Huang X."/>
            <person name="Zhao Y."/>
        </authorList>
    </citation>
    <scope>NUCLEOTIDE SEQUENCE</scope>
</reference>
<gene>
    <name evidence="8" type="ORF">NCGR_LOCUS64638</name>
</gene>
<keyword evidence="1" id="KW-0433">Leucine-rich repeat</keyword>
<sequence>MGTIEAHKIKHLEESYIEKIIKKEAFSVQAQKHDDQLLNMVGDVARRCSGSPLAATALGSVLRTKNTVQEWEAVLNRSTICDDENGILPVLKLSYNCLPPHMRQCFAFCAMFPKDHEIDVEMLIRLWMANSFISEQKRVCPEYIGKQIFNELSQRSFFQEVQQDKFYRQITCKIHDLMHDVAQDSMGKECAAIDTKLSQGEDFPYSARHLFLSVDIEENVLNASIEKGSLAIQTLICDRSEIADVQKLSKYLRPVRALKTRQGRFLKPKYLHHLRYLDLSTSDIVALPEDITILYHLQTLNLSYCTRLEQLPKAMKYMSALRHLYTHGCDMLTSMPPNLGHLTSLQTLTCFVLGTGSGCSNMEALKNLDLGGQLELRKLENVTGANAKAAKLWDKKRLEELTLRWSDDSEKEAHKEVLEGLRPHDGLKALRMYCCSCSGIPTWMLELQGMVELKLQDCQNLEKLPALWQLPSLQFLYLCSLQNLHCLFSGGAPSKFQKLKMMSLEDMPNFEMWWDRNEVQGEEQILFPEVENLWIVLCEKLIALPKASVIKKSSGRDGAECRSPFPALKGMYLSDLDKFHRWEAVQGSLGEQVTFPSLEELQVIGCPELTTFPEAPKLRKVYLYNCRQQASLQAGSRYITSLSSLEVWATNKEENSTELEVVREHKSPLGDLRLTGCDLFFSGSSALALWKCFGQLATLKIAACDALVHVSLRTLEIRKCNKLTGLTEDEASHEQSALVQRSGTLLPRLESLVIRGCDSLVQVPNLSRSLKTLLVWECKSLKSIAFGEQQDTTGLETSSSLMAAGSSSSSNEDESTVSTAVVLKPVSSSSASSNHCFFPCLESLEIYNCGGLTEVANLPPSIKTLKISFCGSLVSLSGEVPSLEQLNVWSCRSLQSLPNGPQRVYSSLRVLSIVFCDGIKQLPPSLQQRLDHLEEKTLDPHLLQENSGMFHPLVLNAAHTSSVVDFVVLSTCSQAMNRDRASWNDRTCSLFLELITQQKNLCHWGNNIPTPIRWTNVHRAFNEATRLGYNKKQLQNKYNELKMAYFNWRDSQIHTGLGRDPHTGEVTVDPGWYAAGTGESSQTARERFRRPQCCEKLILILGRTPRDRGELVSAGGHQPDRTPSSVSPQTPQALSNEPVQPRSVGQSSKRVTRDHSVNSPRSKKSSRTPTLDDCLDDLSDIIRDTRAHKAHQATDAEEMAQVNQIPKQDGYSESDVVFAQALNLCNNRLCRRAFLDLETKEGRLN</sequence>
<dbReference type="PANTHER" id="PTHR36766">
    <property type="entry name" value="PLANT BROAD-SPECTRUM MILDEW RESISTANCE PROTEIN RPW8"/>
    <property type="match status" value="1"/>
</dbReference>
<dbReference type="InterPro" id="IPR058922">
    <property type="entry name" value="WHD_DRP"/>
</dbReference>
<feature type="domain" description="Disease resistance protein winged helix" evidence="6">
    <location>
        <begin position="111"/>
        <end position="182"/>
    </location>
</feature>
<evidence type="ECO:0000256" key="1">
    <source>
        <dbReference type="ARBA" id="ARBA00022614"/>
    </source>
</evidence>
<dbReference type="GO" id="GO:0009626">
    <property type="term" value="P:plant-type hypersensitive response"/>
    <property type="evidence" value="ECO:0007669"/>
    <property type="project" value="UniProtKB-ARBA"/>
</dbReference>
<evidence type="ECO:0000259" key="7">
    <source>
        <dbReference type="Pfam" id="PF25019"/>
    </source>
</evidence>
<dbReference type="Pfam" id="PF23559">
    <property type="entry name" value="WHD_DRP"/>
    <property type="match status" value="1"/>
</dbReference>
<dbReference type="SUPFAM" id="SSF52047">
    <property type="entry name" value="RNI-like"/>
    <property type="match status" value="1"/>
</dbReference>
<dbReference type="Gene3D" id="3.80.10.10">
    <property type="entry name" value="Ribonuclease Inhibitor"/>
    <property type="match status" value="5"/>
</dbReference>
<dbReference type="Proteomes" id="UP000604825">
    <property type="component" value="Unassembled WGS sequence"/>
</dbReference>
<accession>A0A811SCW7</accession>
<dbReference type="SUPFAM" id="SSF52540">
    <property type="entry name" value="P-loop containing nucleoside triphosphate hydrolases"/>
    <property type="match status" value="1"/>
</dbReference>
<dbReference type="SUPFAM" id="SSF52058">
    <property type="entry name" value="L domain-like"/>
    <property type="match status" value="1"/>
</dbReference>
<evidence type="ECO:0000259" key="5">
    <source>
        <dbReference type="Pfam" id="PF12776"/>
    </source>
</evidence>
<dbReference type="FunFam" id="1.10.10.10:FF:000322">
    <property type="entry name" value="Probable disease resistance protein At1g63360"/>
    <property type="match status" value="1"/>
</dbReference>
<evidence type="ECO:0000256" key="4">
    <source>
        <dbReference type="SAM" id="MobiDB-lite"/>
    </source>
</evidence>
<evidence type="ECO:0000256" key="3">
    <source>
        <dbReference type="ARBA" id="ARBA00022821"/>
    </source>
</evidence>
<dbReference type="GO" id="GO:0042742">
    <property type="term" value="P:defense response to bacterium"/>
    <property type="evidence" value="ECO:0007669"/>
    <property type="project" value="UniProtKB-ARBA"/>
</dbReference>
<keyword evidence="3" id="KW-0611">Plant defense</keyword>
<dbReference type="AlphaFoldDB" id="A0A811SCW7"/>
<dbReference type="GO" id="GO:0043531">
    <property type="term" value="F:ADP binding"/>
    <property type="evidence" value="ECO:0007669"/>
    <property type="project" value="InterPro"/>
</dbReference>
<dbReference type="EMBL" id="CAJGYO010000019">
    <property type="protein sequence ID" value="CAD6340540.1"/>
    <property type="molecule type" value="Genomic_DNA"/>
</dbReference>
<dbReference type="InterPro" id="IPR036388">
    <property type="entry name" value="WH-like_DNA-bd_sf"/>
</dbReference>
<keyword evidence="2" id="KW-0677">Repeat</keyword>
<name>A0A811SCW7_9POAL</name>
<organism evidence="8 9">
    <name type="scientific">Miscanthus lutarioriparius</name>
    <dbReference type="NCBI Taxonomy" id="422564"/>
    <lineage>
        <taxon>Eukaryota</taxon>
        <taxon>Viridiplantae</taxon>
        <taxon>Streptophyta</taxon>
        <taxon>Embryophyta</taxon>
        <taxon>Tracheophyta</taxon>
        <taxon>Spermatophyta</taxon>
        <taxon>Magnoliopsida</taxon>
        <taxon>Liliopsida</taxon>
        <taxon>Poales</taxon>
        <taxon>Poaceae</taxon>
        <taxon>PACMAD clade</taxon>
        <taxon>Panicoideae</taxon>
        <taxon>Andropogonodae</taxon>
        <taxon>Andropogoneae</taxon>
        <taxon>Saccharinae</taxon>
        <taxon>Miscanthus</taxon>
    </lineage>
</organism>
<feature type="domain" description="R13L1/DRL21-like LRR repeat region" evidence="7">
    <location>
        <begin position="363"/>
        <end position="479"/>
    </location>
</feature>
<evidence type="ECO:0000256" key="2">
    <source>
        <dbReference type="ARBA" id="ARBA00022737"/>
    </source>
</evidence>
<dbReference type="InterPro" id="IPR032675">
    <property type="entry name" value="LRR_dom_sf"/>
</dbReference>
<dbReference type="InterPro" id="IPR027417">
    <property type="entry name" value="P-loop_NTPase"/>
</dbReference>
<dbReference type="Gene3D" id="1.10.8.430">
    <property type="entry name" value="Helical domain of apoptotic protease-activating factors"/>
    <property type="match status" value="1"/>
</dbReference>
<keyword evidence="9" id="KW-1185">Reference proteome</keyword>
<dbReference type="InterPro" id="IPR024752">
    <property type="entry name" value="Myb/SANT-like_dom"/>
</dbReference>
<dbReference type="InterPro" id="IPR056789">
    <property type="entry name" value="LRR_R13L1-DRL21"/>
</dbReference>
<dbReference type="GO" id="GO:0002758">
    <property type="term" value="P:innate immune response-activating signaling pathway"/>
    <property type="evidence" value="ECO:0007669"/>
    <property type="project" value="UniProtKB-ARBA"/>
</dbReference>
<evidence type="ECO:0000313" key="9">
    <source>
        <dbReference type="Proteomes" id="UP000604825"/>
    </source>
</evidence>
<proteinExistence type="predicted"/>
<dbReference type="OrthoDB" id="67700at2759"/>
<dbReference type="Pfam" id="PF12776">
    <property type="entry name" value="Myb_DNA-bind_3"/>
    <property type="match status" value="1"/>
</dbReference>